<dbReference type="Proteomes" id="UP000593567">
    <property type="component" value="Unassembled WGS sequence"/>
</dbReference>
<evidence type="ECO:0000256" key="2">
    <source>
        <dbReference type="ARBA" id="ARBA00006528"/>
    </source>
</evidence>
<feature type="transmembrane region" description="Helical" evidence="8">
    <location>
        <begin position="210"/>
        <end position="227"/>
    </location>
</feature>
<comment type="subcellular location">
    <subcellularLocation>
        <location evidence="1">Membrane</location>
        <topology evidence="1">Multi-pass membrane protein</topology>
    </subcellularLocation>
</comment>
<dbReference type="OrthoDB" id="203097at2759"/>
<feature type="transmembrane region" description="Helical" evidence="8">
    <location>
        <begin position="395"/>
        <end position="415"/>
    </location>
</feature>
<dbReference type="GO" id="GO:0015293">
    <property type="term" value="F:symporter activity"/>
    <property type="evidence" value="ECO:0007669"/>
    <property type="project" value="UniProtKB-KW"/>
</dbReference>
<dbReference type="Pfam" id="PF01758">
    <property type="entry name" value="SBF"/>
    <property type="match status" value="1"/>
</dbReference>
<evidence type="ECO:0000313" key="10">
    <source>
        <dbReference type="Proteomes" id="UP000593567"/>
    </source>
</evidence>
<keyword evidence="4" id="KW-0813">Transport</keyword>
<dbReference type="InterPro" id="IPR038770">
    <property type="entry name" value="Na+/solute_symporter_sf"/>
</dbReference>
<comment type="caution">
    <text evidence="9">The sequence shown here is derived from an EMBL/GenBank/DDBJ whole genome shotgun (WGS) entry which is preliminary data.</text>
</comment>
<feature type="transmembrane region" description="Helical" evidence="8">
    <location>
        <begin position="330"/>
        <end position="352"/>
    </location>
</feature>
<dbReference type="PANTHER" id="PTHR10361:SF28">
    <property type="entry name" value="P3 PROTEIN-RELATED"/>
    <property type="match status" value="1"/>
</dbReference>
<keyword evidence="5 8" id="KW-1133">Transmembrane helix</keyword>
<keyword evidence="4" id="KW-0769">Symport</keyword>
<dbReference type="PANTHER" id="PTHR10361">
    <property type="entry name" value="SODIUM-BILE ACID COTRANSPORTER"/>
    <property type="match status" value="1"/>
</dbReference>
<dbReference type="Gene3D" id="1.20.1530.20">
    <property type="match status" value="1"/>
</dbReference>
<keyword evidence="6 8" id="KW-0472">Membrane</keyword>
<dbReference type="InterPro" id="IPR002657">
    <property type="entry name" value="BilAc:Na_symport/Acr3"/>
</dbReference>
<feature type="transmembrane region" description="Helical" evidence="8">
    <location>
        <begin position="289"/>
        <end position="310"/>
    </location>
</feature>
<name>A0A7J7J0I4_BUGNE</name>
<evidence type="ECO:0000256" key="4">
    <source>
        <dbReference type="ARBA" id="ARBA00022847"/>
    </source>
</evidence>
<feature type="transmembrane region" description="Helical" evidence="8">
    <location>
        <begin position="460"/>
        <end position="480"/>
    </location>
</feature>
<dbReference type="AlphaFoldDB" id="A0A7J7J0I4"/>
<protein>
    <submittedName>
        <fullName evidence="9">Uncharacterized protein</fullName>
    </submittedName>
</protein>
<keyword evidence="10" id="KW-1185">Reference proteome</keyword>
<evidence type="ECO:0000256" key="6">
    <source>
        <dbReference type="ARBA" id="ARBA00023136"/>
    </source>
</evidence>
<gene>
    <name evidence="9" type="ORF">EB796_022005</name>
</gene>
<feature type="region of interest" description="Disordered" evidence="7">
    <location>
        <begin position="490"/>
        <end position="535"/>
    </location>
</feature>
<evidence type="ECO:0000313" key="9">
    <source>
        <dbReference type="EMBL" id="KAF6019690.1"/>
    </source>
</evidence>
<evidence type="ECO:0000256" key="7">
    <source>
        <dbReference type="SAM" id="MobiDB-lite"/>
    </source>
</evidence>
<organism evidence="9 10">
    <name type="scientific">Bugula neritina</name>
    <name type="common">Brown bryozoan</name>
    <name type="synonym">Sertularia neritina</name>
    <dbReference type="NCBI Taxonomy" id="10212"/>
    <lineage>
        <taxon>Eukaryota</taxon>
        <taxon>Metazoa</taxon>
        <taxon>Spiralia</taxon>
        <taxon>Lophotrochozoa</taxon>
        <taxon>Bryozoa</taxon>
        <taxon>Gymnolaemata</taxon>
        <taxon>Cheilostomatida</taxon>
        <taxon>Flustrina</taxon>
        <taxon>Buguloidea</taxon>
        <taxon>Bugulidae</taxon>
        <taxon>Bugula</taxon>
    </lineage>
</organism>
<keyword evidence="3 8" id="KW-0812">Transmembrane</keyword>
<proteinExistence type="inferred from homology"/>
<sequence>MARAAIKGLIAVLIKRCKRTYNRAAIELNERMYLSLIPTVLLLTVNSHAALSGENTTSNLFSIGGTEPLMLNTYMDATNEEQTFTLYVNNLVHNFTLTADSAKDDVVSVIDAGWVTPCKEVTSELSPSNQSVLYSGSTLSAVGKLDMGYNATHTKCFQVHFNITSHYLGYAIIDFQAVYHVMNEGQLTAGSESIGSVVIRSIRQRRPIDLAFNVMVYVLVGFATLGMGCDIDIQVIKQHLKKPLAPISFAVIHILGYKGGFALGLFAMGCSPGGGSSNMFSKLFNGDMSLSVTMTTLSTLLSVAMLPFWLYTLGRALPSDGSLEKIEIPFLSILQTLAALMAPLLIGALIKYKLPRVAKIFRRGLKVFFVIVMVFFLSIGIYSNLYIFRAFNAKLLFTTALLPFGGFLFGGLTALIARLEWKLVKTIMLETGLQNFGVCIMVVKTALGQPEQDLATIAPVAANIMSSFPVLFTCIIYLIWEKCSNRRAKKAEVDSPDPTNDDCDEDKLTSHSEDHELSNMAENEDSPNENRKFLV</sequence>
<feature type="transmembrane region" description="Helical" evidence="8">
    <location>
        <begin position="247"/>
        <end position="268"/>
    </location>
</feature>
<evidence type="ECO:0000256" key="8">
    <source>
        <dbReference type="SAM" id="Phobius"/>
    </source>
</evidence>
<dbReference type="InterPro" id="IPR004710">
    <property type="entry name" value="Bilac:Na_transpt"/>
</dbReference>
<accession>A0A7J7J0I4</accession>
<feature type="transmembrane region" description="Helical" evidence="8">
    <location>
        <begin position="427"/>
        <end position="448"/>
    </location>
</feature>
<evidence type="ECO:0000256" key="3">
    <source>
        <dbReference type="ARBA" id="ARBA00022692"/>
    </source>
</evidence>
<evidence type="ECO:0000256" key="1">
    <source>
        <dbReference type="ARBA" id="ARBA00004141"/>
    </source>
</evidence>
<feature type="transmembrane region" description="Helical" evidence="8">
    <location>
        <begin position="364"/>
        <end position="383"/>
    </location>
</feature>
<dbReference type="GO" id="GO:0016020">
    <property type="term" value="C:membrane"/>
    <property type="evidence" value="ECO:0007669"/>
    <property type="project" value="UniProtKB-SubCell"/>
</dbReference>
<feature type="compositionally biased region" description="Basic and acidic residues" evidence="7">
    <location>
        <begin position="506"/>
        <end position="517"/>
    </location>
</feature>
<reference evidence="9" key="1">
    <citation type="submission" date="2020-06" db="EMBL/GenBank/DDBJ databases">
        <title>Draft genome of Bugula neritina, a colonial animal packing powerful symbionts and potential medicines.</title>
        <authorList>
            <person name="Rayko M."/>
        </authorList>
    </citation>
    <scope>NUCLEOTIDE SEQUENCE [LARGE SCALE GENOMIC DNA]</scope>
    <source>
        <strain evidence="9">Kwan_BN1</strain>
    </source>
</reference>
<evidence type="ECO:0000256" key="5">
    <source>
        <dbReference type="ARBA" id="ARBA00022989"/>
    </source>
</evidence>
<comment type="similarity">
    <text evidence="2">Belongs to the bile acid:sodium symporter (BASS) (TC 2.A.28) family.</text>
</comment>
<dbReference type="EMBL" id="VXIV02003215">
    <property type="protein sequence ID" value="KAF6019690.1"/>
    <property type="molecule type" value="Genomic_DNA"/>
</dbReference>